<name>A0AAD4H2K6_9FUNG</name>
<feature type="chain" id="PRO_5041903030" description="Rhamnogalacturonan lyase domain-containing protein" evidence="1">
    <location>
        <begin position="25"/>
        <end position="126"/>
    </location>
</feature>
<feature type="non-terminal residue" evidence="2">
    <location>
        <position position="1"/>
    </location>
</feature>
<reference evidence="2" key="1">
    <citation type="journal article" date="2020" name="Fungal Divers.">
        <title>Resolving the Mortierellaceae phylogeny through synthesis of multi-gene phylogenetics and phylogenomics.</title>
        <authorList>
            <person name="Vandepol N."/>
            <person name="Liber J."/>
            <person name="Desiro A."/>
            <person name="Na H."/>
            <person name="Kennedy M."/>
            <person name="Barry K."/>
            <person name="Grigoriev I.V."/>
            <person name="Miller A.N."/>
            <person name="O'Donnell K."/>
            <person name="Stajich J.E."/>
            <person name="Bonito G."/>
        </authorList>
    </citation>
    <scope>NUCLEOTIDE SEQUENCE</scope>
    <source>
        <strain evidence="2">NRRL 28262</strain>
    </source>
</reference>
<keyword evidence="1" id="KW-0732">Signal</keyword>
<dbReference type="EMBL" id="JAAAIL010001702">
    <property type="protein sequence ID" value="KAG0266009.1"/>
    <property type="molecule type" value="Genomic_DNA"/>
</dbReference>
<proteinExistence type="predicted"/>
<dbReference type="Proteomes" id="UP001194580">
    <property type="component" value="Unassembled WGS sequence"/>
</dbReference>
<gene>
    <name evidence="2" type="ORF">BGZ95_003161</name>
</gene>
<accession>A0AAD4H2K6</accession>
<organism evidence="2 3">
    <name type="scientific">Linnemannia exigua</name>
    <dbReference type="NCBI Taxonomy" id="604196"/>
    <lineage>
        <taxon>Eukaryota</taxon>
        <taxon>Fungi</taxon>
        <taxon>Fungi incertae sedis</taxon>
        <taxon>Mucoromycota</taxon>
        <taxon>Mortierellomycotina</taxon>
        <taxon>Mortierellomycetes</taxon>
        <taxon>Mortierellales</taxon>
        <taxon>Mortierellaceae</taxon>
        <taxon>Linnemannia</taxon>
    </lineage>
</organism>
<protein>
    <recommendedName>
        <fullName evidence="4">Rhamnogalacturonan lyase domain-containing protein</fullName>
    </recommendedName>
</protein>
<sequence>MRVTYTPILIAFTGLASLAASVDAAVVEGRLLAATFRGRVTRGVSMKTKILLGGGRYQTQIARDGTFEFPDVAVGTYILEVQSASGGDTFGGGGDAGEHWRSLLKPPACLTHAPYPQTTPKTHPLY</sequence>
<dbReference type="AlphaFoldDB" id="A0AAD4H2K6"/>
<evidence type="ECO:0000313" key="3">
    <source>
        <dbReference type="Proteomes" id="UP001194580"/>
    </source>
</evidence>
<feature type="signal peptide" evidence="1">
    <location>
        <begin position="1"/>
        <end position="24"/>
    </location>
</feature>
<evidence type="ECO:0000256" key="1">
    <source>
        <dbReference type="SAM" id="SignalP"/>
    </source>
</evidence>
<evidence type="ECO:0008006" key="4">
    <source>
        <dbReference type="Google" id="ProtNLM"/>
    </source>
</evidence>
<comment type="caution">
    <text evidence="2">The sequence shown here is derived from an EMBL/GenBank/DDBJ whole genome shotgun (WGS) entry which is preliminary data.</text>
</comment>
<evidence type="ECO:0000313" key="2">
    <source>
        <dbReference type="EMBL" id="KAG0266009.1"/>
    </source>
</evidence>
<keyword evidence="3" id="KW-1185">Reference proteome</keyword>